<dbReference type="AlphaFoldDB" id="A0A7X3K361"/>
<protein>
    <submittedName>
        <fullName evidence="2">Uncharacterized protein</fullName>
    </submittedName>
</protein>
<dbReference type="RefSeq" id="WP_157289507.1">
    <property type="nucleotide sequence ID" value="NZ_WQRF01000001.1"/>
</dbReference>
<sequence length="116" mass="12669">MVANLTVEPVSPGSANLSEYRYRPAMGERTLLQDSTQKSPTSAKPGDREGKLPFGRPEQKHEHPAEPERNRTADFAAAVIAGALPPTPQSMEELIRRIGTAEIPLEAQARLRDLLA</sequence>
<evidence type="ECO:0000256" key="1">
    <source>
        <dbReference type="SAM" id="MobiDB-lite"/>
    </source>
</evidence>
<evidence type="ECO:0000313" key="2">
    <source>
        <dbReference type="EMBL" id="MVS98615.1"/>
    </source>
</evidence>
<comment type="caution">
    <text evidence="2">The sequence shown here is derived from an EMBL/GenBank/DDBJ whole genome shotgun (WGS) entry which is preliminary data.</text>
</comment>
<organism evidence="2 3">
    <name type="scientific">Devosia marina</name>
    <dbReference type="NCBI Taxonomy" id="2683198"/>
    <lineage>
        <taxon>Bacteria</taxon>
        <taxon>Pseudomonadati</taxon>
        <taxon>Pseudomonadota</taxon>
        <taxon>Alphaproteobacteria</taxon>
        <taxon>Hyphomicrobiales</taxon>
        <taxon>Devosiaceae</taxon>
        <taxon>Devosia</taxon>
    </lineage>
</organism>
<accession>A0A7X3K361</accession>
<gene>
    <name evidence="2" type="ORF">GO014_06225</name>
</gene>
<feature type="compositionally biased region" description="Polar residues" evidence="1">
    <location>
        <begin position="32"/>
        <end position="42"/>
    </location>
</feature>
<keyword evidence="3" id="KW-1185">Reference proteome</keyword>
<name>A0A7X3K361_9HYPH</name>
<proteinExistence type="predicted"/>
<dbReference type="Proteomes" id="UP000438106">
    <property type="component" value="Unassembled WGS sequence"/>
</dbReference>
<feature type="region of interest" description="Disordered" evidence="1">
    <location>
        <begin position="1"/>
        <end position="73"/>
    </location>
</feature>
<feature type="compositionally biased region" description="Basic and acidic residues" evidence="1">
    <location>
        <begin position="45"/>
        <end position="72"/>
    </location>
</feature>
<dbReference type="EMBL" id="WQRF01000001">
    <property type="protein sequence ID" value="MVS98615.1"/>
    <property type="molecule type" value="Genomic_DNA"/>
</dbReference>
<evidence type="ECO:0000313" key="3">
    <source>
        <dbReference type="Proteomes" id="UP000438106"/>
    </source>
</evidence>
<reference evidence="2 3" key="1">
    <citation type="submission" date="2019-12" db="EMBL/GenBank/DDBJ databases">
        <title>Devosia maris sp. nov., isolated from the deep seawater.</title>
        <authorList>
            <person name="Liu Y."/>
        </authorList>
    </citation>
    <scope>NUCLEOTIDE SEQUENCE [LARGE SCALE GENOMIC DNA]</scope>
    <source>
        <strain evidence="2 3">L53-10-65</strain>
    </source>
</reference>